<proteinExistence type="predicted"/>
<name>A0ABR2TXS8_9ROSI</name>
<gene>
    <name evidence="1" type="ORF">V6N11_017362</name>
</gene>
<dbReference type="EMBL" id="JBBPBN010000004">
    <property type="protein sequence ID" value="KAK9042285.1"/>
    <property type="molecule type" value="Genomic_DNA"/>
</dbReference>
<evidence type="ECO:0000313" key="1">
    <source>
        <dbReference type="EMBL" id="KAK9042285.1"/>
    </source>
</evidence>
<organism evidence="1 2">
    <name type="scientific">Hibiscus sabdariffa</name>
    <name type="common">roselle</name>
    <dbReference type="NCBI Taxonomy" id="183260"/>
    <lineage>
        <taxon>Eukaryota</taxon>
        <taxon>Viridiplantae</taxon>
        <taxon>Streptophyta</taxon>
        <taxon>Embryophyta</taxon>
        <taxon>Tracheophyta</taxon>
        <taxon>Spermatophyta</taxon>
        <taxon>Magnoliopsida</taxon>
        <taxon>eudicotyledons</taxon>
        <taxon>Gunneridae</taxon>
        <taxon>Pentapetalae</taxon>
        <taxon>rosids</taxon>
        <taxon>malvids</taxon>
        <taxon>Malvales</taxon>
        <taxon>Malvaceae</taxon>
        <taxon>Malvoideae</taxon>
        <taxon>Hibiscus</taxon>
    </lineage>
</organism>
<keyword evidence="2" id="KW-1185">Reference proteome</keyword>
<dbReference type="Proteomes" id="UP001396334">
    <property type="component" value="Unassembled WGS sequence"/>
</dbReference>
<sequence>MDNINVKSNELFYYCHNKRNNKRDEKGDRERIRDPLHLIISFSGFPRSQGRELLKAEGTGQPPVSVCALTPSSSTQQSQAKHPFFDLLLLLQQPADAVNTIQQPPCLGPTLSKLESAAAKAESKKKN</sequence>
<protein>
    <submittedName>
        <fullName evidence="1">Uncharacterized protein</fullName>
    </submittedName>
</protein>
<accession>A0ABR2TXS8</accession>
<evidence type="ECO:0000313" key="2">
    <source>
        <dbReference type="Proteomes" id="UP001396334"/>
    </source>
</evidence>
<comment type="caution">
    <text evidence="1">The sequence shown here is derived from an EMBL/GenBank/DDBJ whole genome shotgun (WGS) entry which is preliminary data.</text>
</comment>
<reference evidence="1 2" key="1">
    <citation type="journal article" date="2024" name="G3 (Bethesda)">
        <title>Genome assembly of Hibiscus sabdariffa L. provides insights into metabolisms of medicinal natural products.</title>
        <authorList>
            <person name="Kim T."/>
        </authorList>
    </citation>
    <scope>NUCLEOTIDE SEQUENCE [LARGE SCALE GENOMIC DNA]</scope>
    <source>
        <strain evidence="1">TK-2024</strain>
        <tissue evidence="1">Old leaves</tissue>
    </source>
</reference>